<organism evidence="1 2">
    <name type="scientific">Paraflavitalea soli</name>
    <dbReference type="NCBI Taxonomy" id="2315862"/>
    <lineage>
        <taxon>Bacteria</taxon>
        <taxon>Pseudomonadati</taxon>
        <taxon>Bacteroidota</taxon>
        <taxon>Chitinophagia</taxon>
        <taxon>Chitinophagales</taxon>
        <taxon>Chitinophagaceae</taxon>
        <taxon>Paraflavitalea</taxon>
    </lineage>
</organism>
<gene>
    <name evidence="1" type="ORF">D3H65_31145</name>
</gene>
<proteinExistence type="predicted"/>
<evidence type="ECO:0008006" key="3">
    <source>
        <dbReference type="Google" id="ProtNLM"/>
    </source>
</evidence>
<name>A0A3B7N297_9BACT</name>
<dbReference type="EMBL" id="CP032157">
    <property type="protein sequence ID" value="AXY78185.1"/>
    <property type="molecule type" value="Genomic_DNA"/>
</dbReference>
<keyword evidence="2" id="KW-1185">Reference proteome</keyword>
<dbReference type="Pfam" id="PF11306">
    <property type="entry name" value="DUF3108"/>
    <property type="match status" value="1"/>
</dbReference>
<dbReference type="AlphaFoldDB" id="A0A3B7N297"/>
<dbReference type="InterPro" id="IPR021457">
    <property type="entry name" value="DUF3108"/>
</dbReference>
<sequence>MILLTTHIARCQTVFKAGDPSIRYDLIKPGVTLYKIATTDSSGRIMSEFTCRHTVSVNSAKGWLILTQQYQLPDGRSLLDSTIAQISSLAPVRMRMVTTPHFMNMNLDFRAAEVHAVADKGGKKTDTLHKMEEGYFDSNLLDYVFGLLPYKKGFRVTLNTYTFERNGMDPWQVEYVGEDILNSTWGKVTFCYVVKTGNGNLAPDGMTWIEKSTGQVIKRVIPMGKMYYVITKV</sequence>
<protein>
    <recommendedName>
        <fullName evidence="3">DUF3108 domain-containing protein</fullName>
    </recommendedName>
</protein>
<dbReference type="OrthoDB" id="647632at2"/>
<evidence type="ECO:0000313" key="1">
    <source>
        <dbReference type="EMBL" id="AXY78185.1"/>
    </source>
</evidence>
<accession>A0A3B7N297</accession>
<evidence type="ECO:0000313" key="2">
    <source>
        <dbReference type="Proteomes" id="UP000263900"/>
    </source>
</evidence>
<dbReference type="KEGG" id="pseg:D3H65_31145"/>
<dbReference type="Proteomes" id="UP000263900">
    <property type="component" value="Chromosome"/>
</dbReference>
<reference evidence="1 2" key="1">
    <citation type="submission" date="2018-09" db="EMBL/GenBank/DDBJ databases">
        <title>Genome sequencing of strain 6GH32-13.</title>
        <authorList>
            <person name="Weon H.-Y."/>
            <person name="Heo J."/>
            <person name="Kwon S.-W."/>
        </authorList>
    </citation>
    <scope>NUCLEOTIDE SEQUENCE [LARGE SCALE GENOMIC DNA]</scope>
    <source>
        <strain evidence="1 2">5GH32-13</strain>
    </source>
</reference>